<sequence length="102" mass="10863">MAVSVGSERAETPPSDFPVRAVHNAHIPEMITRTRGNVAQADTSALTLTSSSPPPLCPVSGAPNASPDPDRSRGSPTRRSKSSIDLQQFCAAEHYILIRVAR</sequence>
<feature type="region of interest" description="Disordered" evidence="1">
    <location>
        <begin position="1"/>
        <end position="21"/>
    </location>
</feature>
<proteinExistence type="predicted"/>
<dbReference type="EMBL" id="SRLO01000025">
    <property type="protein sequence ID" value="TNN84699.1"/>
    <property type="molecule type" value="Genomic_DNA"/>
</dbReference>
<dbReference type="Proteomes" id="UP000314294">
    <property type="component" value="Unassembled WGS sequence"/>
</dbReference>
<evidence type="ECO:0000313" key="3">
    <source>
        <dbReference type="Proteomes" id="UP000314294"/>
    </source>
</evidence>
<comment type="caution">
    <text evidence="2">The sequence shown here is derived from an EMBL/GenBank/DDBJ whole genome shotgun (WGS) entry which is preliminary data.</text>
</comment>
<organism evidence="2 3">
    <name type="scientific">Liparis tanakae</name>
    <name type="common">Tanaka's snailfish</name>
    <dbReference type="NCBI Taxonomy" id="230148"/>
    <lineage>
        <taxon>Eukaryota</taxon>
        <taxon>Metazoa</taxon>
        <taxon>Chordata</taxon>
        <taxon>Craniata</taxon>
        <taxon>Vertebrata</taxon>
        <taxon>Euteleostomi</taxon>
        <taxon>Actinopterygii</taxon>
        <taxon>Neopterygii</taxon>
        <taxon>Teleostei</taxon>
        <taxon>Neoteleostei</taxon>
        <taxon>Acanthomorphata</taxon>
        <taxon>Eupercaria</taxon>
        <taxon>Perciformes</taxon>
        <taxon>Cottioidei</taxon>
        <taxon>Cottales</taxon>
        <taxon>Liparidae</taxon>
        <taxon>Liparis</taxon>
    </lineage>
</organism>
<evidence type="ECO:0000313" key="2">
    <source>
        <dbReference type="EMBL" id="TNN84699.1"/>
    </source>
</evidence>
<gene>
    <name evidence="2" type="ORF">EYF80_005114</name>
</gene>
<keyword evidence="3" id="KW-1185">Reference proteome</keyword>
<evidence type="ECO:0000256" key="1">
    <source>
        <dbReference type="SAM" id="MobiDB-lite"/>
    </source>
</evidence>
<name>A0A4Z2J398_9TELE</name>
<reference evidence="2 3" key="1">
    <citation type="submission" date="2019-03" db="EMBL/GenBank/DDBJ databases">
        <title>First draft genome of Liparis tanakae, snailfish: a comprehensive survey of snailfish specific genes.</title>
        <authorList>
            <person name="Kim W."/>
            <person name="Song I."/>
            <person name="Jeong J.-H."/>
            <person name="Kim D."/>
            <person name="Kim S."/>
            <person name="Ryu S."/>
            <person name="Song J.Y."/>
            <person name="Lee S.K."/>
        </authorList>
    </citation>
    <scope>NUCLEOTIDE SEQUENCE [LARGE SCALE GENOMIC DNA]</scope>
    <source>
        <tissue evidence="2">Muscle</tissue>
    </source>
</reference>
<dbReference type="AlphaFoldDB" id="A0A4Z2J398"/>
<accession>A0A4Z2J398</accession>
<protein>
    <submittedName>
        <fullName evidence="2">Uncharacterized protein</fullName>
    </submittedName>
</protein>
<feature type="region of interest" description="Disordered" evidence="1">
    <location>
        <begin position="46"/>
        <end position="84"/>
    </location>
</feature>